<proteinExistence type="predicted"/>
<gene>
    <name evidence="2" type="ORF">D791_03479</name>
</gene>
<keyword evidence="1" id="KW-0732">Signal</keyword>
<organism evidence="2 3">
    <name type="scientific">Nitrincola nitratireducens</name>
    <dbReference type="NCBI Taxonomy" id="1229521"/>
    <lineage>
        <taxon>Bacteria</taxon>
        <taxon>Pseudomonadati</taxon>
        <taxon>Pseudomonadota</taxon>
        <taxon>Gammaproteobacteria</taxon>
        <taxon>Oceanospirillales</taxon>
        <taxon>Oceanospirillaceae</taxon>
        <taxon>Nitrincola</taxon>
    </lineage>
</organism>
<keyword evidence="3" id="KW-1185">Reference proteome</keyword>
<comment type="caution">
    <text evidence="2">The sequence shown here is derived from an EMBL/GenBank/DDBJ whole genome shotgun (WGS) entry which is preliminary data.</text>
</comment>
<evidence type="ECO:0000313" key="3">
    <source>
        <dbReference type="Proteomes" id="UP000019464"/>
    </source>
</evidence>
<reference evidence="2 3" key="2">
    <citation type="journal article" date="2015" name="Syst. Appl. Microbiol.">
        <title>Nitrincola nitratireducens sp. nov. isolated from a haloalkaline crater lake.</title>
        <authorList>
            <person name="Singh A."/>
            <person name="Vaidya B."/>
            <person name="Tanuku N.R."/>
            <person name="Pinnaka A.K."/>
        </authorList>
    </citation>
    <scope>NUCLEOTIDE SEQUENCE [LARGE SCALE GENOMIC DNA]</scope>
    <source>
        <strain evidence="2 3">AK23</strain>
    </source>
</reference>
<reference evidence="3" key="1">
    <citation type="submission" date="2012-11" db="EMBL/GenBank/DDBJ databases">
        <authorList>
            <person name="Singh A."/>
            <person name="Pinnaka A.K."/>
            <person name="Vaidya B."/>
        </authorList>
    </citation>
    <scope>NUCLEOTIDE SEQUENCE [LARGE SCALE GENOMIC DNA]</scope>
    <source>
        <strain evidence="3">AK23</strain>
    </source>
</reference>
<dbReference type="EMBL" id="AONB01000022">
    <property type="protein sequence ID" value="EXJ09633.1"/>
    <property type="molecule type" value="Genomic_DNA"/>
</dbReference>
<feature type="chain" id="PRO_5004930847" evidence="1">
    <location>
        <begin position="24"/>
        <end position="60"/>
    </location>
</feature>
<accession>W9UQY8</accession>
<evidence type="ECO:0000313" key="2">
    <source>
        <dbReference type="EMBL" id="EXJ09633.1"/>
    </source>
</evidence>
<dbReference type="STRING" id="1229521.D791_03479"/>
<feature type="signal peptide" evidence="1">
    <location>
        <begin position="1"/>
        <end position="23"/>
    </location>
</feature>
<protein>
    <submittedName>
        <fullName evidence="2">Uncharacterized protein</fullName>
    </submittedName>
</protein>
<evidence type="ECO:0000256" key="1">
    <source>
        <dbReference type="SAM" id="SignalP"/>
    </source>
</evidence>
<name>W9UQY8_9GAMM</name>
<sequence>MKIMKKLLSAAIASALIATTAQAAISDNEIRIGYLADMSGTYRDLAGPNGWWLCKWLLRM</sequence>
<dbReference type="AlphaFoldDB" id="W9UQY8"/>
<dbReference type="Proteomes" id="UP000019464">
    <property type="component" value="Unassembled WGS sequence"/>
</dbReference>